<feature type="transmembrane region" description="Helical" evidence="1">
    <location>
        <begin position="35"/>
        <end position="59"/>
    </location>
</feature>
<dbReference type="HOGENOM" id="CLU_129901_1_0_11"/>
<dbReference type="OrthoDB" id="4559029at2"/>
<proteinExistence type="predicted"/>
<dbReference type="eggNOG" id="ENOG503383R">
    <property type="taxonomic scope" value="Bacteria"/>
</dbReference>
<protein>
    <submittedName>
        <fullName evidence="2">Uncharacterized protein</fullName>
    </submittedName>
</protein>
<dbReference type="EMBL" id="ACLF03000011">
    <property type="protein sequence ID" value="EFQ82143.1"/>
    <property type="molecule type" value="Genomic_DNA"/>
</dbReference>
<accession>E2SF58</accession>
<feature type="transmembrane region" description="Helical" evidence="1">
    <location>
        <begin position="71"/>
        <end position="90"/>
    </location>
</feature>
<gene>
    <name evidence="2" type="ORF">HMPREF0063_12667</name>
</gene>
<dbReference type="RefSeq" id="WP_007079506.1">
    <property type="nucleotide sequence ID" value="NZ_CM001024.1"/>
</dbReference>
<sequence>MTAFRWVLGAAGVAVGAWGVWLTRDFSGEQFTSLGLWLVGGVALHDAILAPLVVLLGVVAVRVLPGYARPAVATVFCVWATVSMTAVAVLSGQGGRSDNDSILNRPYLTSWLVLTAVAVVVAAGLAWSRRPREPIG</sequence>
<reference evidence="2" key="1">
    <citation type="submission" date="2010-08" db="EMBL/GenBank/DDBJ databases">
        <authorList>
            <person name="Muzny D."/>
            <person name="Qin X."/>
            <person name="Buhay C."/>
            <person name="Dugan-Rocha S."/>
            <person name="Ding Y."/>
            <person name="Chen G."/>
            <person name="Hawes A."/>
            <person name="Holder M."/>
            <person name="Jhangiani S."/>
            <person name="Johnson A."/>
            <person name="Khan Z."/>
            <person name="Li Z."/>
            <person name="Liu W."/>
            <person name="Liu X."/>
            <person name="Perez L."/>
            <person name="Shen H."/>
            <person name="Wang Q."/>
            <person name="Watt J."/>
            <person name="Xi L."/>
            <person name="Xin Y."/>
            <person name="Zhou J."/>
            <person name="Deng J."/>
            <person name="Jiang H."/>
            <person name="Liu Y."/>
            <person name="Qu J."/>
            <person name="Song X.-Z."/>
            <person name="Zhang L."/>
            <person name="Villasana D."/>
            <person name="Johnson A."/>
            <person name="Liu J."/>
            <person name="Liyanage D."/>
            <person name="Lorensuhewa L."/>
            <person name="Robinson T."/>
            <person name="Song A."/>
            <person name="Song B.-B."/>
            <person name="Dinh H."/>
            <person name="Thornton R."/>
            <person name="Coyle M."/>
            <person name="Francisco L."/>
            <person name="Jackson L."/>
            <person name="Javaid M."/>
            <person name="Korchina V."/>
            <person name="Kovar C."/>
            <person name="Mata R."/>
            <person name="Mathew T."/>
            <person name="Ngo R."/>
            <person name="Nguyen L."/>
            <person name="Nguyen N."/>
            <person name="Okwuonu G."/>
            <person name="Ongeri F."/>
            <person name="Pham C."/>
            <person name="Simmons D."/>
            <person name="Wilczek-Boney K."/>
            <person name="Hale W."/>
            <person name="Jakkamsetti A."/>
            <person name="Pham P."/>
            <person name="Ruth R."/>
            <person name="San Lucas F."/>
            <person name="Warren J."/>
            <person name="Zhang J."/>
            <person name="Zhao Z."/>
            <person name="Zhou C."/>
            <person name="Zhu D."/>
            <person name="Lee S."/>
            <person name="Bess C."/>
            <person name="Blankenburg K."/>
            <person name="Forbes L."/>
            <person name="Fu Q."/>
            <person name="Gubbala S."/>
            <person name="Hirani K."/>
            <person name="Jayaseelan J.C."/>
            <person name="Lara F."/>
            <person name="Munidasa M."/>
            <person name="Palculict T."/>
            <person name="Patil S."/>
            <person name="Pu L.-L."/>
            <person name="Saada N."/>
            <person name="Tang L."/>
            <person name="Weissenberger G."/>
            <person name="Zhu Y."/>
            <person name="Hemphill L."/>
            <person name="Shang Y."/>
            <person name="Youmans B."/>
            <person name="Ayvaz T."/>
            <person name="Ross M."/>
            <person name="Santibanez J."/>
            <person name="Aqrawi P."/>
            <person name="Gross S."/>
            <person name="Joshi V."/>
            <person name="Fowler G."/>
            <person name="Nazareth L."/>
            <person name="Reid J."/>
            <person name="Worley K."/>
            <person name="Petrosino J."/>
            <person name="Highlander S."/>
            <person name="Gibbs R."/>
        </authorList>
    </citation>
    <scope>NUCLEOTIDE SEQUENCE [LARGE SCALE GENOMIC DNA]</scope>
    <source>
        <strain evidence="2">DSM 15272</strain>
    </source>
</reference>
<feature type="transmembrane region" description="Helical" evidence="1">
    <location>
        <begin position="110"/>
        <end position="128"/>
    </location>
</feature>
<dbReference type="STRING" id="585531.HMPREF0063_12667"/>
<dbReference type="AlphaFoldDB" id="E2SF58"/>
<keyword evidence="1" id="KW-0472">Membrane</keyword>
<keyword evidence="1" id="KW-0812">Transmembrane</keyword>
<keyword evidence="3" id="KW-1185">Reference proteome</keyword>
<comment type="caution">
    <text evidence="2">The sequence shown here is derived from an EMBL/GenBank/DDBJ whole genome shotgun (WGS) entry which is preliminary data.</text>
</comment>
<evidence type="ECO:0000313" key="3">
    <source>
        <dbReference type="Proteomes" id="UP000003111"/>
    </source>
</evidence>
<name>E2SF58_9ACTN</name>
<keyword evidence="1" id="KW-1133">Transmembrane helix</keyword>
<dbReference type="Proteomes" id="UP000003111">
    <property type="component" value="Unassembled WGS sequence"/>
</dbReference>
<organism evidence="2 3">
    <name type="scientific">Aeromicrobium marinum DSM 15272</name>
    <dbReference type="NCBI Taxonomy" id="585531"/>
    <lineage>
        <taxon>Bacteria</taxon>
        <taxon>Bacillati</taxon>
        <taxon>Actinomycetota</taxon>
        <taxon>Actinomycetes</taxon>
        <taxon>Propionibacteriales</taxon>
        <taxon>Nocardioidaceae</taxon>
        <taxon>Aeromicrobium</taxon>
    </lineage>
</organism>
<evidence type="ECO:0000256" key="1">
    <source>
        <dbReference type="SAM" id="Phobius"/>
    </source>
</evidence>
<evidence type="ECO:0000313" key="2">
    <source>
        <dbReference type="EMBL" id="EFQ82143.1"/>
    </source>
</evidence>